<dbReference type="RefSeq" id="WP_107725606.1">
    <property type="nucleotide sequence ID" value="NZ_PZZP01000001.1"/>
</dbReference>
<dbReference type="GO" id="GO:0047444">
    <property type="term" value="F:N-acylneuraminate-9-phosphate synthase activity"/>
    <property type="evidence" value="ECO:0007669"/>
    <property type="project" value="TreeGrafter"/>
</dbReference>
<dbReference type="InterPro" id="IPR020030">
    <property type="entry name" value="Pseudaminic_synth_PseI"/>
</dbReference>
<dbReference type="PANTHER" id="PTHR42966">
    <property type="entry name" value="N-ACETYLNEURAMINATE SYNTHASE"/>
    <property type="match status" value="1"/>
</dbReference>
<dbReference type="InterPro" id="IPR057736">
    <property type="entry name" value="SAF_PseI/NeuA/NeuB"/>
</dbReference>
<evidence type="ECO:0000259" key="1">
    <source>
        <dbReference type="PROSITE" id="PS50844"/>
    </source>
</evidence>
<dbReference type="Gene3D" id="3.20.20.70">
    <property type="entry name" value="Aldolase class I"/>
    <property type="match status" value="1"/>
</dbReference>
<gene>
    <name evidence="2" type="ORF">C8J48_1450</name>
</gene>
<comment type="caution">
    <text evidence="2">The sequence shown here is derived from an EMBL/GenBank/DDBJ whole genome shotgun (WGS) entry which is preliminary data.</text>
</comment>
<accession>A0A2T4ZAG2</accession>
<dbReference type="EMBL" id="PZZP01000001">
    <property type="protein sequence ID" value="PTM58855.1"/>
    <property type="molecule type" value="Genomic_DNA"/>
</dbReference>
<dbReference type="SUPFAM" id="SSF51569">
    <property type="entry name" value="Aldolase"/>
    <property type="match status" value="1"/>
</dbReference>
<dbReference type="CDD" id="cd11615">
    <property type="entry name" value="SAF_NeuB_like"/>
    <property type="match status" value="1"/>
</dbReference>
<dbReference type="InterPro" id="IPR013785">
    <property type="entry name" value="Aldolase_TIM"/>
</dbReference>
<evidence type="ECO:0000313" key="2">
    <source>
        <dbReference type="EMBL" id="PTM58855.1"/>
    </source>
</evidence>
<dbReference type="Pfam" id="PF03102">
    <property type="entry name" value="NeuB"/>
    <property type="match status" value="1"/>
</dbReference>
<dbReference type="GO" id="GO:0016051">
    <property type="term" value="P:carbohydrate biosynthetic process"/>
    <property type="evidence" value="ECO:0007669"/>
    <property type="project" value="InterPro"/>
</dbReference>
<name>A0A2T4ZAG2_9BACL</name>
<dbReference type="SMART" id="SM00858">
    <property type="entry name" value="SAF"/>
    <property type="match status" value="1"/>
</dbReference>
<dbReference type="InterPro" id="IPR013132">
    <property type="entry name" value="PseI/NeuA/B-like_N"/>
</dbReference>
<dbReference type="Gene3D" id="3.90.1210.10">
    <property type="entry name" value="Antifreeze-like/N-acetylneuraminic acid synthase C-terminal domain"/>
    <property type="match status" value="1"/>
</dbReference>
<keyword evidence="3" id="KW-1185">Reference proteome</keyword>
<dbReference type="InterPro" id="IPR006190">
    <property type="entry name" value="SAF_AFP_Neu5Ac"/>
</dbReference>
<feature type="domain" description="AFP-like" evidence="1">
    <location>
        <begin position="298"/>
        <end position="353"/>
    </location>
</feature>
<dbReference type="OrthoDB" id="9814210at2"/>
<dbReference type="Proteomes" id="UP000241639">
    <property type="component" value="Unassembled WGS sequence"/>
</dbReference>
<reference evidence="2 3" key="1">
    <citation type="submission" date="2018-04" db="EMBL/GenBank/DDBJ databases">
        <title>Genomic Encyclopedia of Archaeal and Bacterial Type Strains, Phase II (KMG-II): from individual species to whole genera.</title>
        <authorList>
            <person name="Goeker M."/>
        </authorList>
    </citation>
    <scope>NUCLEOTIDE SEQUENCE [LARGE SCALE GENOMIC DNA]</scope>
    <source>
        <strain evidence="2 3">DSM 45169</strain>
    </source>
</reference>
<dbReference type="PANTHER" id="PTHR42966:SF2">
    <property type="entry name" value="PSEUDAMINIC ACID SYNTHASE"/>
    <property type="match status" value="1"/>
</dbReference>
<dbReference type="SUPFAM" id="SSF51269">
    <property type="entry name" value="AFP III-like domain"/>
    <property type="match status" value="1"/>
</dbReference>
<organism evidence="2 3">
    <name type="scientific">Desmospora activa DSM 45169</name>
    <dbReference type="NCBI Taxonomy" id="1121389"/>
    <lineage>
        <taxon>Bacteria</taxon>
        <taxon>Bacillati</taxon>
        <taxon>Bacillota</taxon>
        <taxon>Bacilli</taxon>
        <taxon>Bacillales</taxon>
        <taxon>Thermoactinomycetaceae</taxon>
        <taxon>Desmospora</taxon>
    </lineage>
</organism>
<evidence type="ECO:0000313" key="3">
    <source>
        <dbReference type="Proteomes" id="UP000241639"/>
    </source>
</evidence>
<proteinExistence type="predicted"/>
<dbReference type="NCBIfam" id="TIGR03586">
    <property type="entry name" value="PseI"/>
    <property type="match status" value="1"/>
</dbReference>
<dbReference type="Pfam" id="PF08666">
    <property type="entry name" value="SAF"/>
    <property type="match status" value="1"/>
</dbReference>
<dbReference type="InterPro" id="IPR051690">
    <property type="entry name" value="PseI-like"/>
</dbReference>
<sequence>MTDQLPVIQIGHHKISRKHRPLIIAEMSGNHNQSLERALKIVDAAASAGVDAVKLQTYTADSMTLDVMSGEFYIDNPDNLWQGTSLYELYQKAATPWEWHEPIRKRCEEQGLILFSSPFDESSVDFLQKLNVPCFKIASFENIDIPLIKKVAATGKPIILSTGMARASELDESIRAAREAGCRDLILLKCTSTYPADPAHSNLLTIPHMRDLFQCQIGLSDHTPGIGAAVAGVALGVTVIEKHLTLNRADGGVDAAFSLEPDEMAALVQEVSRAWQALGQIQYGPTVDEEKSVYYRRSLYVSQNIKAGERFTKENLRVIRPGYGLSPKYYDILLGKKVSQNVKKGTPVGWDLI</sequence>
<protein>
    <submittedName>
        <fullName evidence="2">N-acetylneuraminate synthase</fullName>
    </submittedName>
</protein>
<dbReference type="AlphaFoldDB" id="A0A2T4ZAG2"/>
<dbReference type="InterPro" id="IPR036732">
    <property type="entry name" value="AFP_Neu5c_C_sf"/>
</dbReference>
<dbReference type="PROSITE" id="PS50844">
    <property type="entry name" value="AFP_LIKE"/>
    <property type="match status" value="1"/>
</dbReference>
<dbReference type="InterPro" id="IPR013974">
    <property type="entry name" value="SAF"/>
</dbReference>